<dbReference type="AlphaFoldDB" id="A0A9N9GBB1"/>
<evidence type="ECO:0000313" key="2">
    <source>
        <dbReference type="EMBL" id="CAG8594373.1"/>
    </source>
</evidence>
<keyword evidence="3" id="KW-1185">Reference proteome</keyword>
<sequence>EDDDIKLWRECNDGLYWTQKSCQLKKEQFGIIGIQVTGCRLSLNVLIRDELEIHRYYKLHEAEIPIRYSNDPSILADFIYTLLLFCNTLIVNMSLLRSAHDRRSNRNLDSLTVTPPSSNY</sequence>
<protein>
    <submittedName>
        <fullName evidence="2">74_t:CDS:1</fullName>
    </submittedName>
</protein>
<dbReference type="Proteomes" id="UP000789706">
    <property type="component" value="Unassembled WGS sequence"/>
</dbReference>
<name>A0A9N9GBB1_9GLOM</name>
<dbReference type="EMBL" id="CAJVPK010001655">
    <property type="protein sequence ID" value="CAG8594373.1"/>
    <property type="molecule type" value="Genomic_DNA"/>
</dbReference>
<reference evidence="2" key="1">
    <citation type="submission" date="2021-06" db="EMBL/GenBank/DDBJ databases">
        <authorList>
            <person name="Kallberg Y."/>
            <person name="Tangrot J."/>
            <person name="Rosling A."/>
        </authorList>
    </citation>
    <scope>NUCLEOTIDE SEQUENCE</scope>
    <source>
        <strain evidence="2">AZ414A</strain>
    </source>
</reference>
<keyword evidence="1" id="KW-1133">Transmembrane helix</keyword>
<feature type="non-terminal residue" evidence="2">
    <location>
        <position position="1"/>
    </location>
</feature>
<gene>
    <name evidence="2" type="ORF">DEBURN_LOCUS9215</name>
</gene>
<accession>A0A9N9GBB1</accession>
<evidence type="ECO:0000313" key="3">
    <source>
        <dbReference type="Proteomes" id="UP000789706"/>
    </source>
</evidence>
<comment type="caution">
    <text evidence="2">The sequence shown here is derived from an EMBL/GenBank/DDBJ whole genome shotgun (WGS) entry which is preliminary data.</text>
</comment>
<evidence type="ECO:0000256" key="1">
    <source>
        <dbReference type="SAM" id="Phobius"/>
    </source>
</evidence>
<organism evidence="2 3">
    <name type="scientific">Diversispora eburnea</name>
    <dbReference type="NCBI Taxonomy" id="1213867"/>
    <lineage>
        <taxon>Eukaryota</taxon>
        <taxon>Fungi</taxon>
        <taxon>Fungi incertae sedis</taxon>
        <taxon>Mucoromycota</taxon>
        <taxon>Glomeromycotina</taxon>
        <taxon>Glomeromycetes</taxon>
        <taxon>Diversisporales</taxon>
        <taxon>Diversisporaceae</taxon>
        <taxon>Diversispora</taxon>
    </lineage>
</organism>
<dbReference type="OrthoDB" id="2387908at2759"/>
<keyword evidence="1" id="KW-0472">Membrane</keyword>
<feature type="transmembrane region" description="Helical" evidence="1">
    <location>
        <begin position="78"/>
        <end position="96"/>
    </location>
</feature>
<keyword evidence="1" id="KW-0812">Transmembrane</keyword>
<proteinExistence type="predicted"/>